<dbReference type="EMBL" id="CAJOAX010034172">
    <property type="protein sequence ID" value="CAF4257634.1"/>
    <property type="molecule type" value="Genomic_DNA"/>
</dbReference>
<dbReference type="PANTHER" id="PTHR40079">
    <property type="entry name" value="MANNAN ENDO-1,4-BETA-MANNOSIDASE E-RELATED"/>
    <property type="match status" value="1"/>
</dbReference>
<dbReference type="Pfam" id="PF02156">
    <property type="entry name" value="Glyco_hydro_26"/>
    <property type="match status" value="1"/>
</dbReference>
<keyword evidence="3" id="KW-0326">Glycosidase</keyword>
<name>A0A820F2J2_9BILA</name>
<dbReference type="InterPro" id="IPR017853">
    <property type="entry name" value="GH"/>
</dbReference>
<evidence type="ECO:0000313" key="6">
    <source>
        <dbReference type="Proteomes" id="UP000663823"/>
    </source>
</evidence>
<feature type="non-terminal residue" evidence="5">
    <location>
        <position position="119"/>
    </location>
</feature>
<dbReference type="PANTHER" id="PTHR40079:SF4">
    <property type="entry name" value="GH26 DOMAIN-CONTAINING PROTEIN-RELATED"/>
    <property type="match status" value="1"/>
</dbReference>
<comment type="similarity">
    <text evidence="1">Belongs to the glycosyl hydrolase 26 family.</text>
</comment>
<evidence type="ECO:0000256" key="3">
    <source>
        <dbReference type="ARBA" id="ARBA00023295"/>
    </source>
</evidence>
<dbReference type="PROSITE" id="PS51764">
    <property type="entry name" value="GH26"/>
    <property type="match status" value="1"/>
</dbReference>
<dbReference type="AlphaFoldDB" id="A0A820F2J2"/>
<evidence type="ECO:0000256" key="1">
    <source>
        <dbReference type="ARBA" id="ARBA00007754"/>
    </source>
</evidence>
<evidence type="ECO:0000256" key="2">
    <source>
        <dbReference type="ARBA" id="ARBA00022801"/>
    </source>
</evidence>
<proteinExistence type="inferred from homology"/>
<sequence>MNGNWYPWSMGSTPQDFIETWRHIHDIFTNKSLNSTRLQWIWCVNNADVGSYTAEHYWVGENYIDWMGIDGYNFGRSQSWSSWLSPSQVFDNMIIRLQNLSATKPICINEYASTSIRTG</sequence>
<dbReference type="Gene3D" id="3.20.20.80">
    <property type="entry name" value="Glycosidases"/>
    <property type="match status" value="1"/>
</dbReference>
<comment type="caution">
    <text evidence="5">The sequence shown here is derived from an EMBL/GenBank/DDBJ whole genome shotgun (WGS) entry which is preliminary data.</text>
</comment>
<evidence type="ECO:0000313" key="5">
    <source>
        <dbReference type="EMBL" id="CAF4257634.1"/>
    </source>
</evidence>
<gene>
    <name evidence="5" type="ORF">OTI717_LOCUS40656</name>
</gene>
<evidence type="ECO:0000259" key="4">
    <source>
        <dbReference type="PROSITE" id="PS51764"/>
    </source>
</evidence>
<feature type="domain" description="GH26" evidence="4">
    <location>
        <begin position="1"/>
        <end position="119"/>
    </location>
</feature>
<dbReference type="Proteomes" id="UP000663823">
    <property type="component" value="Unassembled WGS sequence"/>
</dbReference>
<dbReference type="GO" id="GO:0016985">
    <property type="term" value="F:mannan endo-1,4-beta-mannosidase activity"/>
    <property type="evidence" value="ECO:0007669"/>
    <property type="project" value="InterPro"/>
</dbReference>
<reference evidence="5" key="1">
    <citation type="submission" date="2021-02" db="EMBL/GenBank/DDBJ databases">
        <authorList>
            <person name="Nowell W R."/>
        </authorList>
    </citation>
    <scope>NUCLEOTIDE SEQUENCE</scope>
</reference>
<dbReference type="GO" id="GO:0006080">
    <property type="term" value="P:substituted mannan metabolic process"/>
    <property type="evidence" value="ECO:0007669"/>
    <property type="project" value="InterPro"/>
</dbReference>
<protein>
    <recommendedName>
        <fullName evidence="4">GH26 domain-containing protein</fullName>
    </recommendedName>
</protein>
<accession>A0A820F2J2</accession>
<dbReference type="InterPro" id="IPR022790">
    <property type="entry name" value="GH26_dom"/>
</dbReference>
<keyword evidence="2" id="KW-0378">Hydrolase</keyword>
<organism evidence="5 6">
    <name type="scientific">Rotaria sordida</name>
    <dbReference type="NCBI Taxonomy" id="392033"/>
    <lineage>
        <taxon>Eukaryota</taxon>
        <taxon>Metazoa</taxon>
        <taxon>Spiralia</taxon>
        <taxon>Gnathifera</taxon>
        <taxon>Rotifera</taxon>
        <taxon>Eurotatoria</taxon>
        <taxon>Bdelloidea</taxon>
        <taxon>Philodinida</taxon>
        <taxon>Philodinidae</taxon>
        <taxon>Rotaria</taxon>
    </lineage>
</organism>
<dbReference type="SUPFAM" id="SSF51445">
    <property type="entry name" value="(Trans)glycosidases"/>
    <property type="match status" value="1"/>
</dbReference>
<dbReference type="InterPro" id="IPR000805">
    <property type="entry name" value="Glyco_hydro_26"/>
</dbReference>